<organism evidence="1">
    <name type="scientific">uncultured Caudovirales phage</name>
    <dbReference type="NCBI Taxonomy" id="2100421"/>
    <lineage>
        <taxon>Viruses</taxon>
        <taxon>Duplodnaviria</taxon>
        <taxon>Heunggongvirae</taxon>
        <taxon>Uroviricota</taxon>
        <taxon>Caudoviricetes</taxon>
        <taxon>Peduoviridae</taxon>
        <taxon>Maltschvirus</taxon>
        <taxon>Maltschvirus maltsch</taxon>
    </lineage>
</organism>
<sequence length="187" mass="20387">MIIGLSGYARSGKDTVANHLVEKHGFVKLAFADPMREALVRLDPLITINGGSTMHLSQGLSSLSWEDLKAISPDIRSLLQRMGTEVGRAMFGQNVWVDMAMTKAADYENVVFSDVRFLNEAEAVRTAGGSLWRIERPGGQPANGHVSEVGLDDYPFNAVVNNDLTIEAMLEGIDQGLAIEQLMRGNL</sequence>
<evidence type="ECO:0008006" key="2">
    <source>
        <dbReference type="Google" id="ProtNLM"/>
    </source>
</evidence>
<protein>
    <recommendedName>
        <fullName evidence="2">Deoxynucleoside monophosphate kinase</fullName>
    </recommendedName>
</protein>
<dbReference type="InterPro" id="IPR027417">
    <property type="entry name" value="P-loop_NTPase"/>
</dbReference>
<dbReference type="SUPFAM" id="SSF52540">
    <property type="entry name" value="P-loop containing nucleoside triphosphate hydrolases"/>
    <property type="match status" value="1"/>
</dbReference>
<dbReference type="InterPro" id="IPR048444">
    <property type="entry name" value="DNMK"/>
</dbReference>
<dbReference type="EMBL" id="LR796175">
    <property type="protein sequence ID" value="CAB4123963.1"/>
    <property type="molecule type" value="Genomic_DNA"/>
</dbReference>
<proteinExistence type="predicted"/>
<name>A0A6J5KSD3_9CAUD</name>
<gene>
    <name evidence="1" type="ORF">UFOVP45_75</name>
</gene>
<accession>A0A6J5KSD3</accession>
<reference evidence="1" key="1">
    <citation type="submission" date="2020-04" db="EMBL/GenBank/DDBJ databases">
        <authorList>
            <person name="Chiriac C."/>
            <person name="Salcher M."/>
            <person name="Ghai R."/>
            <person name="Kavagutti S V."/>
        </authorList>
    </citation>
    <scope>NUCLEOTIDE SEQUENCE</scope>
</reference>
<dbReference type="Pfam" id="PF21448">
    <property type="entry name" value="DNMK"/>
    <property type="match status" value="1"/>
</dbReference>
<dbReference type="Gene3D" id="3.40.50.300">
    <property type="entry name" value="P-loop containing nucleotide triphosphate hydrolases"/>
    <property type="match status" value="1"/>
</dbReference>
<evidence type="ECO:0000313" key="1">
    <source>
        <dbReference type="EMBL" id="CAB4123963.1"/>
    </source>
</evidence>